<sequence length="81" mass="9839">MIAQMIKKDAWNQIEDQNLRWLFQLTDTIDILYSVVGRPGIPRRVMIRCFLIKRLLWHWKFLHHHVRWSHSGMLLYIAPVS</sequence>
<keyword evidence="2" id="KW-1185">Reference proteome</keyword>
<evidence type="ECO:0000313" key="1">
    <source>
        <dbReference type="EMBL" id="GEN33658.1"/>
    </source>
</evidence>
<dbReference type="Proteomes" id="UP000321157">
    <property type="component" value="Unassembled WGS sequence"/>
</dbReference>
<organism evidence="1 2">
    <name type="scientific">Aneurinibacillus danicus</name>
    <dbReference type="NCBI Taxonomy" id="267746"/>
    <lineage>
        <taxon>Bacteria</taxon>
        <taxon>Bacillati</taxon>
        <taxon>Bacillota</taxon>
        <taxon>Bacilli</taxon>
        <taxon>Bacillales</taxon>
        <taxon>Paenibacillaceae</taxon>
        <taxon>Aneurinibacillus group</taxon>
        <taxon>Aneurinibacillus</taxon>
    </lineage>
</organism>
<proteinExistence type="predicted"/>
<dbReference type="AlphaFoldDB" id="A0A511V6W5"/>
<dbReference type="EMBL" id="BJXX01000049">
    <property type="protein sequence ID" value="GEN33658.1"/>
    <property type="molecule type" value="Genomic_DNA"/>
</dbReference>
<name>A0A511V6W5_9BACL</name>
<gene>
    <name evidence="1" type="ORF">ADA01nite_11180</name>
</gene>
<protein>
    <submittedName>
        <fullName evidence="1">Uncharacterized protein</fullName>
    </submittedName>
</protein>
<comment type="caution">
    <text evidence="1">The sequence shown here is derived from an EMBL/GenBank/DDBJ whole genome shotgun (WGS) entry which is preliminary data.</text>
</comment>
<accession>A0A511V6W5</accession>
<dbReference type="RefSeq" id="WP_146808981.1">
    <property type="nucleotide sequence ID" value="NZ_BJXX01000049.1"/>
</dbReference>
<reference evidence="1 2" key="1">
    <citation type="submission" date="2019-07" db="EMBL/GenBank/DDBJ databases">
        <title>Whole genome shotgun sequence of Aneurinibacillus danicus NBRC 102444.</title>
        <authorList>
            <person name="Hosoyama A."/>
            <person name="Uohara A."/>
            <person name="Ohji S."/>
            <person name="Ichikawa N."/>
        </authorList>
    </citation>
    <scope>NUCLEOTIDE SEQUENCE [LARGE SCALE GENOMIC DNA]</scope>
    <source>
        <strain evidence="1 2">NBRC 102444</strain>
    </source>
</reference>
<evidence type="ECO:0000313" key="2">
    <source>
        <dbReference type="Proteomes" id="UP000321157"/>
    </source>
</evidence>